<proteinExistence type="predicted"/>
<name>A0A922P331_9HYPH</name>
<evidence type="ECO:0000256" key="1">
    <source>
        <dbReference type="SAM" id="MobiDB-lite"/>
    </source>
</evidence>
<feature type="region of interest" description="Disordered" evidence="1">
    <location>
        <begin position="1"/>
        <end position="47"/>
    </location>
</feature>
<dbReference type="RefSeq" id="WP_037163137.1">
    <property type="nucleotide sequence ID" value="NZ_CAJXID010000001.1"/>
</dbReference>
<evidence type="ECO:0000313" key="2">
    <source>
        <dbReference type="EMBL" id="KEQ10249.1"/>
    </source>
</evidence>
<evidence type="ECO:0000313" key="3">
    <source>
        <dbReference type="Proteomes" id="UP000052167"/>
    </source>
</evidence>
<dbReference type="Proteomes" id="UP000052167">
    <property type="component" value="Unassembled WGS sequence"/>
</dbReference>
<protein>
    <submittedName>
        <fullName evidence="2">Uncharacterized protein</fullName>
    </submittedName>
</protein>
<feature type="compositionally biased region" description="Basic and acidic residues" evidence="1">
    <location>
        <begin position="20"/>
        <end position="46"/>
    </location>
</feature>
<sequence>MARMNLSDWTPEAKKARKKMQADERQRRKRQKEKEEREMAKKKDMLTPDSPEVVEFVDELRDLKFRDMIEPIAFWQREKRQRLPLDSSVLPLPDETPAAYQARYEHHRQLCLAKFYSGDFYARQKAAVRKAQFDAKEASEAKRRGITVFELQKRRKIAAALEAKKARELDRVAQKAAA</sequence>
<dbReference type="AlphaFoldDB" id="A0A922P331"/>
<comment type="caution">
    <text evidence="2">The sequence shown here is derived from an EMBL/GenBank/DDBJ whole genome shotgun (WGS) entry which is preliminary data.</text>
</comment>
<keyword evidence="3" id="KW-1185">Reference proteome</keyword>
<reference evidence="2 3" key="1">
    <citation type="submission" date="2014-06" db="EMBL/GenBank/DDBJ databases">
        <title>Rhizobium pelagicum/R2-400B4.</title>
        <authorList>
            <person name="Kimes N.E."/>
            <person name="Lopez-Perez M."/>
        </authorList>
    </citation>
    <scope>NUCLEOTIDE SEQUENCE [LARGE SCALE GENOMIC DNA]</scope>
    <source>
        <strain evidence="2 3">R2-400B4</strain>
    </source>
</reference>
<dbReference type="OrthoDB" id="9886990at2"/>
<accession>A0A922P331</accession>
<organism evidence="2 3">
    <name type="scientific">Pseudorhizobium pelagicum</name>
    <dbReference type="NCBI Taxonomy" id="1509405"/>
    <lineage>
        <taxon>Bacteria</taxon>
        <taxon>Pseudomonadati</taxon>
        <taxon>Pseudomonadota</taxon>
        <taxon>Alphaproteobacteria</taxon>
        <taxon>Hyphomicrobiales</taxon>
        <taxon>Rhizobiaceae</taxon>
        <taxon>Rhizobium/Agrobacterium group</taxon>
        <taxon>Pseudorhizobium</taxon>
    </lineage>
</organism>
<gene>
    <name evidence="2" type="ORF">GV68_15115</name>
</gene>
<dbReference type="EMBL" id="JOKJ01000003">
    <property type="protein sequence ID" value="KEQ10249.1"/>
    <property type="molecule type" value="Genomic_DNA"/>
</dbReference>